<dbReference type="PANTHER" id="PTHR11208">
    <property type="entry name" value="RNA-BINDING PROTEIN RELATED"/>
    <property type="match status" value="1"/>
</dbReference>
<dbReference type="InterPro" id="IPR055256">
    <property type="entry name" value="KH_1_KHDC4/BBP-like"/>
</dbReference>
<dbReference type="InterPro" id="IPR045071">
    <property type="entry name" value="BBP-like"/>
</dbReference>
<feature type="compositionally biased region" description="Basic and acidic residues" evidence="3">
    <location>
        <begin position="222"/>
        <end position="232"/>
    </location>
</feature>
<dbReference type="GeneID" id="17085320"/>
<dbReference type="GO" id="GO:0003729">
    <property type="term" value="F:mRNA binding"/>
    <property type="evidence" value="ECO:0007669"/>
    <property type="project" value="TreeGrafter"/>
</dbReference>
<dbReference type="AlphaFoldDB" id="M2XRR5"/>
<dbReference type="KEGG" id="gsl:Gasu_60180"/>
<protein>
    <submittedName>
        <fullName evidence="5">RNA-binding protein</fullName>
    </submittedName>
</protein>
<evidence type="ECO:0000313" key="6">
    <source>
        <dbReference type="Proteomes" id="UP000030680"/>
    </source>
</evidence>
<feature type="region of interest" description="Disordered" evidence="3">
    <location>
        <begin position="202"/>
        <end position="275"/>
    </location>
</feature>
<dbReference type="Gene3D" id="3.30.1370.10">
    <property type="entry name" value="K Homology domain, type 1"/>
    <property type="match status" value="1"/>
</dbReference>
<dbReference type="Gramene" id="EME26343">
    <property type="protein sequence ID" value="EME26343"/>
    <property type="gene ID" value="Gasu_60180"/>
</dbReference>
<evidence type="ECO:0000259" key="4">
    <source>
        <dbReference type="SMART" id="SM00322"/>
    </source>
</evidence>
<feature type="compositionally biased region" description="Polar residues" evidence="3">
    <location>
        <begin position="233"/>
        <end position="254"/>
    </location>
</feature>
<name>M2XRR5_GALSU</name>
<keyword evidence="6" id="KW-1185">Reference proteome</keyword>
<dbReference type="GO" id="GO:0005634">
    <property type="term" value="C:nucleus"/>
    <property type="evidence" value="ECO:0007669"/>
    <property type="project" value="TreeGrafter"/>
</dbReference>
<reference evidence="6" key="1">
    <citation type="journal article" date="2013" name="Science">
        <title>Gene transfer from bacteria and archaea facilitated evolution of an extremophilic eukaryote.</title>
        <authorList>
            <person name="Schonknecht G."/>
            <person name="Chen W.H."/>
            <person name="Ternes C.M."/>
            <person name="Barbier G.G."/>
            <person name="Shrestha R.P."/>
            <person name="Stanke M."/>
            <person name="Brautigam A."/>
            <person name="Baker B.J."/>
            <person name="Banfield J.F."/>
            <person name="Garavito R.M."/>
            <person name="Carr K."/>
            <person name="Wilkerson C."/>
            <person name="Rensing S.A."/>
            <person name="Gagneul D."/>
            <person name="Dickenson N.E."/>
            <person name="Oesterhelt C."/>
            <person name="Lercher M.J."/>
            <person name="Weber A.P."/>
        </authorList>
    </citation>
    <scope>NUCLEOTIDE SEQUENCE [LARGE SCALE GENOMIC DNA]</scope>
    <source>
        <strain evidence="6">074W</strain>
    </source>
</reference>
<dbReference type="SMART" id="SM00322">
    <property type="entry name" value="KH"/>
    <property type="match status" value="1"/>
</dbReference>
<feature type="compositionally biased region" description="Polar residues" evidence="3">
    <location>
        <begin position="202"/>
        <end position="212"/>
    </location>
</feature>
<evidence type="ECO:0000256" key="2">
    <source>
        <dbReference type="PROSITE-ProRule" id="PRU00117"/>
    </source>
</evidence>
<dbReference type="RefSeq" id="XP_005702863.1">
    <property type="nucleotide sequence ID" value="XM_005702806.1"/>
</dbReference>
<sequence length="433" mass="48268">MNSLELQKRLGDLIRERNTLETLKSAVPQTYWLLEREISEIETLLRDSSSSIQDVYFGNVNQTQNQTNKYTYNSVPVKKRIKLPIPAHKYPDYNFVGRLLGPRGATLKALERETGCKIMIRGKGSIRKDKENEVRGKPGWEHVFNEPLHVVVEAEMDEASALVALNRAKESIELLLVPVPEEKDSLKRQQLRDLAILNGTFRGTNGNDSLSPTEPLYSYSDLPHDSLNKSDSHYSGNNLLPSNTSRINVNNPLRNQDRGIGEQGDSGINKSNIPRNSAVFTSKEDFVNDGELSNSKDFEDMSNLGASGLLTDNNNHSKWSFADKLTSNGTNGNAMLDSEPSLKLNEFLSRMESPSKKTSNCTKWTSYEVPGISFGDDLGPELVFSKTFSSSSLPGNSQPGNSLYNSFFSSSETYPAAHVKNVWDCSKENEKKS</sequence>
<gene>
    <name evidence="5" type="ORF">Gasu_60180</name>
</gene>
<dbReference type="Pfam" id="PF22675">
    <property type="entry name" value="KH-I_KHDC4-BBP"/>
    <property type="match status" value="1"/>
</dbReference>
<evidence type="ECO:0000256" key="3">
    <source>
        <dbReference type="SAM" id="MobiDB-lite"/>
    </source>
</evidence>
<dbReference type="Proteomes" id="UP000030680">
    <property type="component" value="Unassembled WGS sequence"/>
</dbReference>
<proteinExistence type="predicted"/>
<dbReference type="InterPro" id="IPR036612">
    <property type="entry name" value="KH_dom_type_1_sf"/>
</dbReference>
<evidence type="ECO:0000313" key="5">
    <source>
        <dbReference type="EMBL" id="EME26343.1"/>
    </source>
</evidence>
<dbReference type="eggNOG" id="KOG1588">
    <property type="taxonomic scope" value="Eukaryota"/>
</dbReference>
<dbReference type="OrthoDB" id="6777263at2759"/>
<dbReference type="GO" id="GO:0048024">
    <property type="term" value="P:regulation of mRNA splicing, via spliceosome"/>
    <property type="evidence" value="ECO:0007669"/>
    <property type="project" value="TreeGrafter"/>
</dbReference>
<dbReference type="PROSITE" id="PS50084">
    <property type="entry name" value="KH_TYPE_1"/>
    <property type="match status" value="1"/>
</dbReference>
<organism evidence="5 6">
    <name type="scientific">Galdieria sulphuraria</name>
    <name type="common">Red alga</name>
    <dbReference type="NCBI Taxonomy" id="130081"/>
    <lineage>
        <taxon>Eukaryota</taxon>
        <taxon>Rhodophyta</taxon>
        <taxon>Bangiophyceae</taxon>
        <taxon>Galdieriales</taxon>
        <taxon>Galdieriaceae</taxon>
        <taxon>Galdieria</taxon>
    </lineage>
</organism>
<dbReference type="STRING" id="130081.M2XRR5"/>
<feature type="compositionally biased region" description="Polar residues" evidence="3">
    <location>
        <begin position="266"/>
        <end position="275"/>
    </location>
</feature>
<feature type="domain" description="K Homology" evidence="4">
    <location>
        <begin position="77"/>
        <end position="173"/>
    </location>
</feature>
<dbReference type="PANTHER" id="PTHR11208:SF42">
    <property type="entry name" value="QUAKING RELATED 54B, ISOFORM E"/>
    <property type="match status" value="1"/>
</dbReference>
<dbReference type="SUPFAM" id="SSF54791">
    <property type="entry name" value="Eukaryotic type KH-domain (KH-domain type I)"/>
    <property type="match status" value="1"/>
</dbReference>
<dbReference type="InterPro" id="IPR004087">
    <property type="entry name" value="KH_dom"/>
</dbReference>
<evidence type="ECO:0000256" key="1">
    <source>
        <dbReference type="ARBA" id="ARBA00022884"/>
    </source>
</evidence>
<keyword evidence="1 2" id="KW-0694">RNA-binding</keyword>
<accession>M2XRR5</accession>
<dbReference type="CDD" id="cd22383">
    <property type="entry name" value="KH-I_Hqk_like"/>
    <property type="match status" value="1"/>
</dbReference>
<dbReference type="EMBL" id="KB454552">
    <property type="protein sequence ID" value="EME26343.1"/>
    <property type="molecule type" value="Genomic_DNA"/>
</dbReference>